<dbReference type="RefSeq" id="WP_394829305.1">
    <property type="nucleotide sequence ID" value="NZ_CP089984.1"/>
</dbReference>
<proteinExistence type="predicted"/>
<dbReference type="Proteomes" id="UP001370348">
    <property type="component" value="Chromosome"/>
</dbReference>
<dbReference type="SUPFAM" id="SSF63829">
    <property type="entry name" value="Calcium-dependent phosphotriesterase"/>
    <property type="match status" value="1"/>
</dbReference>
<protein>
    <submittedName>
        <fullName evidence="2">Uncharacterized protein</fullName>
    </submittedName>
</protein>
<name>A0ABZ2MB33_9BACT</name>
<dbReference type="EMBL" id="CP089984">
    <property type="protein sequence ID" value="WXB19709.1"/>
    <property type="molecule type" value="Genomic_DNA"/>
</dbReference>
<organism evidence="2 3">
    <name type="scientific">Pendulispora albinea</name>
    <dbReference type="NCBI Taxonomy" id="2741071"/>
    <lineage>
        <taxon>Bacteria</taxon>
        <taxon>Pseudomonadati</taxon>
        <taxon>Myxococcota</taxon>
        <taxon>Myxococcia</taxon>
        <taxon>Myxococcales</taxon>
        <taxon>Sorangiineae</taxon>
        <taxon>Pendulisporaceae</taxon>
        <taxon>Pendulispora</taxon>
    </lineage>
</organism>
<sequence length="731" mass="77421">MADAPGDANEAKPDPLTRAGEWNPRVTIAGFSGALGIAPEVFDFAKDKDGRVVAVGGVKWFGKTQVDHFAAYDHDEWKPAHGAWSRPVPETGFSAVAFGPRGELALSTYSGPLGGVAEQEIWLETSAGLSAIGHFRGTIRSLTWFKGKLWAAGLFRMTDGGVQSLAVWDGAMWTAPPGGAVDGAVYQLVAQGDNLLVAGGFMHIGGIEAHRVAEWNGTSWRAYSLDLPGRAYTVLRDPKGDLLVGGNLEGGLLRWTGTAWEPVGGGLSHGAQPVVAHAIAHKGSIYAAGCFNGAGSPAVRAASIARWTGAAWESLDDGTAHASMAWFQFGTCGNEISGFTLWDVRFQRLFSDGERLFVGGWFPGIAGQRSQSIMVHHDQRWVPQGKTERGLWGSADAVVSGPGNKAYVLGAISHAGDVPSRQTPDGSYGVFRYDDGWTAVGGPTPSDLHCSRIAAHPSSGVFLGCNQGRASVILKLDGDQWIRLGALAVRGVAWEIRTDPNGRLWVLGGERTGESAGSGFVARWDDDHFTVVESGFDSMVFSIDFEPTGAVIVGGAFKHVGTKPASRIARFDGTTWQALGEGLTHAVAALAWAPNTLYAATEPAVDESAPRIALGQWNGSTWTDIATPERGLPRPAERAQHQIKALFAQGSRLLIAGSILPEVNPLTGPRNVFLYDGTTFTPWQGGIGATNVSAIAHTVDGLWFSGLHLATTGTGPTLAPSVGIAHWQWKR</sequence>
<evidence type="ECO:0000313" key="2">
    <source>
        <dbReference type="EMBL" id="WXB19709.1"/>
    </source>
</evidence>
<evidence type="ECO:0000313" key="3">
    <source>
        <dbReference type="Proteomes" id="UP001370348"/>
    </source>
</evidence>
<keyword evidence="3" id="KW-1185">Reference proteome</keyword>
<dbReference type="SUPFAM" id="SSF101898">
    <property type="entry name" value="NHL repeat"/>
    <property type="match status" value="1"/>
</dbReference>
<accession>A0ABZ2MB33</accession>
<gene>
    <name evidence="2" type="ORF">LZC94_21095</name>
</gene>
<evidence type="ECO:0000256" key="1">
    <source>
        <dbReference type="SAM" id="MobiDB-lite"/>
    </source>
</evidence>
<reference evidence="2 3" key="1">
    <citation type="submission" date="2021-12" db="EMBL/GenBank/DDBJ databases">
        <title>Discovery of the Pendulisporaceae a myxobacterial family with distinct sporulation behavior and unique specialized metabolism.</title>
        <authorList>
            <person name="Garcia R."/>
            <person name="Popoff A."/>
            <person name="Bader C.D."/>
            <person name="Loehr J."/>
            <person name="Walesch S."/>
            <person name="Walt C."/>
            <person name="Boldt J."/>
            <person name="Bunk B."/>
            <person name="Haeckl F.J.F.P.J."/>
            <person name="Gunesch A.P."/>
            <person name="Birkelbach J."/>
            <person name="Nuebel U."/>
            <person name="Pietschmann T."/>
            <person name="Bach T."/>
            <person name="Mueller R."/>
        </authorList>
    </citation>
    <scope>NUCLEOTIDE SEQUENCE [LARGE SCALE GENOMIC DNA]</scope>
    <source>
        <strain evidence="2 3">MSr11954</strain>
    </source>
</reference>
<feature type="region of interest" description="Disordered" evidence="1">
    <location>
        <begin position="1"/>
        <end position="20"/>
    </location>
</feature>